<keyword evidence="8" id="KW-1185">Reference proteome</keyword>
<dbReference type="Proteomes" id="UP000192980">
    <property type="component" value="Unassembled WGS sequence"/>
</dbReference>
<dbReference type="InterPro" id="IPR027417">
    <property type="entry name" value="P-loop_NTPase"/>
</dbReference>
<keyword evidence="7" id="KW-0547">Nucleotide-binding</keyword>
<dbReference type="Gene3D" id="3.40.50.300">
    <property type="entry name" value="P-loop containing nucleotide triphosphate hydrolases"/>
    <property type="match status" value="1"/>
</dbReference>
<reference evidence="7 8" key="1">
    <citation type="submission" date="2017-04" db="EMBL/GenBank/DDBJ databases">
        <authorList>
            <person name="Afonso C.L."/>
            <person name="Miller P.J."/>
            <person name="Scott M.A."/>
            <person name="Spackman E."/>
            <person name="Goraichik I."/>
            <person name="Dimitrov K.M."/>
            <person name="Suarez D.L."/>
            <person name="Swayne D.E."/>
        </authorList>
    </citation>
    <scope>NUCLEOTIDE SEQUENCE [LARGE SCALE GENOMIC DNA]</scope>
    <source>
        <strain evidence="7 8">DSM 22418</strain>
    </source>
</reference>
<dbReference type="InterPro" id="IPR013663">
    <property type="entry name" value="Helicase_SWF/SNF/SWI_bac"/>
</dbReference>
<gene>
    <name evidence="7" type="ORF">SAMN05660862_2106</name>
</gene>
<keyword evidence="2" id="KW-0862">Zinc</keyword>
<keyword evidence="1" id="KW-0378">Hydrolase</keyword>
<proteinExistence type="predicted"/>
<dbReference type="Pfam" id="PF00176">
    <property type="entry name" value="SNF2-rel_dom"/>
    <property type="match status" value="1"/>
</dbReference>
<evidence type="ECO:0000313" key="8">
    <source>
        <dbReference type="Proteomes" id="UP000192980"/>
    </source>
</evidence>
<dbReference type="Pfam" id="PF00271">
    <property type="entry name" value="Helicase_C"/>
    <property type="match status" value="1"/>
</dbReference>
<dbReference type="GO" id="GO:0008270">
    <property type="term" value="F:zinc ion binding"/>
    <property type="evidence" value="ECO:0007669"/>
    <property type="project" value="UniProtKB-KW"/>
</dbReference>
<dbReference type="PANTHER" id="PTHR10799">
    <property type="entry name" value="SNF2/RAD54 HELICASE FAMILY"/>
    <property type="match status" value="1"/>
</dbReference>
<evidence type="ECO:0000259" key="5">
    <source>
        <dbReference type="PROSITE" id="PS51192"/>
    </source>
</evidence>
<protein>
    <submittedName>
        <fullName evidence="7">Superfamily II DNA or RNA helicase, SNF2 family</fullName>
    </submittedName>
</protein>
<dbReference type="Gene3D" id="3.40.50.10810">
    <property type="entry name" value="Tandem AAA-ATPase domain"/>
    <property type="match status" value="1"/>
</dbReference>
<evidence type="ECO:0000256" key="2">
    <source>
        <dbReference type="PROSITE-ProRule" id="PRU00325"/>
    </source>
</evidence>
<dbReference type="InterPro" id="IPR038718">
    <property type="entry name" value="SNF2-like_sf"/>
</dbReference>
<dbReference type="InterPro" id="IPR007527">
    <property type="entry name" value="Znf_SWIM"/>
</dbReference>
<evidence type="ECO:0000256" key="1">
    <source>
        <dbReference type="ARBA" id="ARBA00022801"/>
    </source>
</evidence>
<dbReference type="PROSITE" id="PS50966">
    <property type="entry name" value="ZF_SWIM"/>
    <property type="match status" value="1"/>
</dbReference>
<dbReference type="SMART" id="SM00490">
    <property type="entry name" value="HELICc"/>
    <property type="match status" value="1"/>
</dbReference>
<dbReference type="SMART" id="SM00487">
    <property type="entry name" value="DEXDc"/>
    <property type="match status" value="1"/>
</dbReference>
<keyword evidence="3" id="KW-0175">Coiled coil</keyword>
<feature type="domain" description="SWIM-type" evidence="4">
    <location>
        <begin position="72"/>
        <end position="108"/>
    </location>
</feature>
<sequence>MRNNLGSYELKNMNFANINRYALLVHVQSALFLNTKEYQYFTATDLTIDRGIFSRGNTVKQPLSNATSDSIPSVTIVQDTDGIVVSCTCAHDGNKLCEHAAQALFCVMESTLYRPFFDHATRHRLMLPSAKKYGLDQESNLDAFFSLTWETGQIIISPSIKELLPIDYPLFKQTLLAPKEERQASSTPQSILVIGRHRYYNQLYCQVMSAERTQNGTLKNPINPLDVSTHIWKSNNHQEVKFFTAIATLQNQYGETDEEMDYNLLRSLVANPLQLEVYHHNRNISEKITARTLVPIKLIDANAYIKLSVFQKEPFYEVTGELVLADEHISFTEVAIRYGCFIFYNDTFHLLPNAAVLRVIKFFKSNHEKLLIHPSKYEEFSTNILAPLEHYVQVHYSYIIAATTAAEKTREQTAPQPIIYLEQEGNFIGITPVMKYSRLEVPVYSRKELYQTDANGNTVHVARHLDAEAKLLKTVLKQHPDFEEQRKEITYFYLHKDKFFEDDWFLNAFEDWQHEGITILGFDSIENNNLNPNRAKIDIQILSGEDWFNADLRVKFGKQKASMRQLMKAIRHKRKFVELGDGSHGMLPDEWLQKIEQYFRIFEVDKELFKIPKIGFSDLATLFEKDVFLNEARNELTLLQKDFSKAKKRPNVPTPLGLKATLRTYQQEGLNWLAFLDNRNFGGCLADDMGLGKTLQIIAFILYLRERNGARTHLIVVPTSLLFNWQEEIRKFAPDLKSLTYHGEKRNKNLLSGKEHDVILTSYGTILSDIDHWKKASFDYIFVDESQAIKNPNAERYKALRLLDARNRIVMTGTPIENNTFDIYGQMSFCCPGLLGSKLYFKNTYAIPIDRFGDNKRAKELFEKIAPFVLRRTKKQVAKELPEKTEIVLYCEMEEQQRALYNELEEELRSFVAERDEQEVREQRIHVLAGLTKLRQICNSPRLLKEGHTGEHAAKVEVLLSEIENKVTEHKILIFSQFVEMLDIIKEALQTRNIGFEYLTGQSNDRGTKVNNFKSNDAVRVFLISLKAGGVGLNLTEADYVYLVDPWWNPAVENQAIDRVHRIGQNKPVMAIRLICQDSIEEKMMRLQQRKRMLAQDLIKSDKTAQNDLSKEDLLTLLGK</sequence>
<dbReference type="CDD" id="cd18793">
    <property type="entry name" value="SF2_C_SNF"/>
    <property type="match status" value="1"/>
</dbReference>
<dbReference type="RefSeq" id="WP_085472839.1">
    <property type="nucleotide sequence ID" value="NZ_FXAU01000003.1"/>
</dbReference>
<dbReference type="InterPro" id="IPR014001">
    <property type="entry name" value="Helicase_ATP-bd"/>
</dbReference>
<accession>A0A1X7JRJ4</accession>
<dbReference type="GO" id="GO:0005524">
    <property type="term" value="F:ATP binding"/>
    <property type="evidence" value="ECO:0007669"/>
    <property type="project" value="InterPro"/>
</dbReference>
<dbReference type="STRING" id="561061.SAMN05660862_2106"/>
<dbReference type="SUPFAM" id="SSF52540">
    <property type="entry name" value="P-loop containing nucleoside triphosphate hydrolases"/>
    <property type="match status" value="2"/>
</dbReference>
<dbReference type="GO" id="GO:0004386">
    <property type="term" value="F:helicase activity"/>
    <property type="evidence" value="ECO:0007669"/>
    <property type="project" value="UniProtKB-KW"/>
</dbReference>
<dbReference type="PROSITE" id="PS51192">
    <property type="entry name" value="HELICASE_ATP_BIND_1"/>
    <property type="match status" value="1"/>
</dbReference>
<feature type="domain" description="Helicase ATP-binding" evidence="5">
    <location>
        <begin position="674"/>
        <end position="833"/>
    </location>
</feature>
<dbReference type="InterPro" id="IPR000330">
    <property type="entry name" value="SNF2_N"/>
</dbReference>
<dbReference type="AlphaFoldDB" id="A0A1X7JRJ4"/>
<dbReference type="OrthoDB" id="9760715at2"/>
<dbReference type="InterPro" id="IPR049730">
    <property type="entry name" value="SNF2/RAD54-like_C"/>
</dbReference>
<keyword evidence="7" id="KW-0067">ATP-binding</keyword>
<dbReference type="Pfam" id="PF08455">
    <property type="entry name" value="SNF2_assoc"/>
    <property type="match status" value="1"/>
</dbReference>
<evidence type="ECO:0000259" key="6">
    <source>
        <dbReference type="PROSITE" id="PS51194"/>
    </source>
</evidence>
<keyword evidence="2" id="KW-0863">Zinc-finger</keyword>
<feature type="domain" description="Helicase C-terminal" evidence="6">
    <location>
        <begin position="955"/>
        <end position="1110"/>
    </location>
</feature>
<dbReference type="GO" id="GO:0016787">
    <property type="term" value="F:hydrolase activity"/>
    <property type="evidence" value="ECO:0007669"/>
    <property type="project" value="UniProtKB-KW"/>
</dbReference>
<dbReference type="CDD" id="cd18012">
    <property type="entry name" value="DEXQc_arch_SWI2_SNF2"/>
    <property type="match status" value="1"/>
</dbReference>
<name>A0A1X7JRJ4_9SPHI</name>
<dbReference type="PROSITE" id="PS51194">
    <property type="entry name" value="HELICASE_CTER"/>
    <property type="match status" value="1"/>
</dbReference>
<feature type="coiled-coil region" evidence="3">
    <location>
        <begin position="894"/>
        <end position="921"/>
    </location>
</feature>
<dbReference type="EMBL" id="FXAU01000003">
    <property type="protein sequence ID" value="SMG30970.1"/>
    <property type="molecule type" value="Genomic_DNA"/>
</dbReference>
<organism evidence="7 8">
    <name type="scientific">Sphingobacterium psychroaquaticum</name>
    <dbReference type="NCBI Taxonomy" id="561061"/>
    <lineage>
        <taxon>Bacteria</taxon>
        <taxon>Pseudomonadati</taxon>
        <taxon>Bacteroidota</taxon>
        <taxon>Sphingobacteriia</taxon>
        <taxon>Sphingobacteriales</taxon>
        <taxon>Sphingobacteriaceae</taxon>
        <taxon>Sphingobacterium</taxon>
    </lineage>
</organism>
<evidence type="ECO:0000256" key="3">
    <source>
        <dbReference type="SAM" id="Coils"/>
    </source>
</evidence>
<dbReference type="InterPro" id="IPR001650">
    <property type="entry name" value="Helicase_C-like"/>
</dbReference>
<keyword evidence="7" id="KW-0347">Helicase</keyword>
<evidence type="ECO:0000313" key="7">
    <source>
        <dbReference type="EMBL" id="SMG30970.1"/>
    </source>
</evidence>
<keyword evidence="2" id="KW-0479">Metal-binding</keyword>
<evidence type="ECO:0000259" key="4">
    <source>
        <dbReference type="PROSITE" id="PS50966"/>
    </source>
</evidence>